<dbReference type="Gene3D" id="3.40.50.11540">
    <property type="entry name" value="NADH-ubiquinone oxidoreductase 51kDa subunit"/>
    <property type="match status" value="1"/>
</dbReference>
<accession>A0A926EEF3</accession>
<organism evidence="9 10">
    <name type="scientific">Zhenhengia yiwuensis</name>
    <dbReference type="NCBI Taxonomy" id="2763666"/>
    <lineage>
        <taxon>Bacteria</taxon>
        <taxon>Bacillati</taxon>
        <taxon>Bacillota</taxon>
        <taxon>Clostridia</taxon>
        <taxon>Lachnospirales</taxon>
        <taxon>Lachnospiraceae</taxon>
        <taxon>Zhenhengia</taxon>
    </lineage>
</organism>
<comment type="caution">
    <text evidence="9">The sequence shown here is derived from an EMBL/GenBank/DDBJ whole genome shotgun (WGS) entry which is preliminary data.</text>
</comment>
<dbReference type="InterPro" id="IPR026902">
    <property type="entry name" value="RnfC_N"/>
</dbReference>
<dbReference type="Proteomes" id="UP000655830">
    <property type="component" value="Unassembled WGS sequence"/>
</dbReference>
<dbReference type="PANTHER" id="PTHR43034">
    <property type="entry name" value="ION-TRANSLOCATING OXIDOREDUCTASE COMPLEX SUBUNIT C"/>
    <property type="match status" value="1"/>
</dbReference>
<keyword evidence="2" id="KW-0004">4Fe-4S</keyword>
<dbReference type="InterPro" id="IPR017054">
    <property type="entry name" value="PduS"/>
</dbReference>
<dbReference type="InterPro" id="IPR011538">
    <property type="entry name" value="Nuo51_FMN-bd"/>
</dbReference>
<sequence length="447" mass="49173">MNYEVLKEQIAKAGIVGAGGAGFPTQFKLAKGMDYLIINGAECEPLLYTDYQILTHFGKELIDTLHELLEICEIKQGIIGIKKKYNELISTLRDYTQRYPEIHIQAVDNIYPVGDEVTLIYECTGRVIPRGELPVSQKVVEINVETLLNIERCLRNGEPVTHTYMTVGGVVPNPKVVKAPIGIKVRELLKLIGIEDLEDKSILVGGPMMGQFGDLDTLITKTTKGILILPQDHILHKLKGSPDMSAVKRAMSSCSQCRMCTDLCPRNRLGHKVEPHKVMNAIANGLTTHYEGIETALGCCGCNVCSYFACHHELSPSKFMALIKKELLAHGERGIKDLNPIPKKEIGTKVVASRLTSRIGLSQYDQKAQWDEITLIPSRVTISTSQHIGKKAKVLVQAGDQVEVGSLIAQMDEGGISANIHASVTGKVLCVQEDQIIIESLDDKEGR</sequence>
<dbReference type="InterPro" id="IPR037225">
    <property type="entry name" value="Nuo51_FMN-bd_sf"/>
</dbReference>
<dbReference type="PANTHER" id="PTHR43034:SF2">
    <property type="entry name" value="ION-TRANSLOCATING OXIDOREDUCTASE COMPLEX SUBUNIT C"/>
    <property type="match status" value="1"/>
</dbReference>
<dbReference type="InterPro" id="IPR017896">
    <property type="entry name" value="4Fe4S_Fe-S-bd"/>
</dbReference>
<keyword evidence="1" id="KW-0813">Transport</keyword>
<dbReference type="SUPFAM" id="SSF142019">
    <property type="entry name" value="Nqo1 FMN-binding domain-like"/>
    <property type="match status" value="1"/>
</dbReference>
<evidence type="ECO:0000256" key="4">
    <source>
        <dbReference type="ARBA" id="ARBA00022737"/>
    </source>
</evidence>
<dbReference type="PROSITE" id="PS51379">
    <property type="entry name" value="4FE4S_FER_2"/>
    <property type="match status" value="1"/>
</dbReference>
<reference evidence="9" key="1">
    <citation type="submission" date="2020-08" db="EMBL/GenBank/DDBJ databases">
        <title>Genome public.</title>
        <authorList>
            <person name="Liu C."/>
            <person name="Sun Q."/>
        </authorList>
    </citation>
    <scope>NUCLEOTIDE SEQUENCE</scope>
    <source>
        <strain evidence="9">NSJ-12</strain>
    </source>
</reference>
<dbReference type="Pfam" id="PF13534">
    <property type="entry name" value="Fer4_17"/>
    <property type="match status" value="1"/>
</dbReference>
<evidence type="ECO:0000256" key="3">
    <source>
        <dbReference type="ARBA" id="ARBA00022723"/>
    </source>
</evidence>
<evidence type="ECO:0000256" key="1">
    <source>
        <dbReference type="ARBA" id="ARBA00022448"/>
    </source>
</evidence>
<evidence type="ECO:0000313" key="9">
    <source>
        <dbReference type="EMBL" id="MBC8579536.1"/>
    </source>
</evidence>
<evidence type="ECO:0000256" key="2">
    <source>
        <dbReference type="ARBA" id="ARBA00022485"/>
    </source>
</evidence>
<gene>
    <name evidence="9" type="ORF">H8718_08335</name>
</gene>
<keyword evidence="6" id="KW-0408">Iron</keyword>
<evidence type="ECO:0000256" key="7">
    <source>
        <dbReference type="ARBA" id="ARBA00023014"/>
    </source>
</evidence>
<feature type="domain" description="4Fe-4S ferredoxin-type" evidence="8">
    <location>
        <begin position="245"/>
        <end position="274"/>
    </location>
</feature>
<dbReference type="Pfam" id="PF13375">
    <property type="entry name" value="RnfC_N"/>
    <property type="match status" value="1"/>
</dbReference>
<dbReference type="EMBL" id="JACRSY010000011">
    <property type="protein sequence ID" value="MBC8579536.1"/>
    <property type="molecule type" value="Genomic_DNA"/>
</dbReference>
<proteinExistence type="predicted"/>
<keyword evidence="7" id="KW-0411">Iron-sulfur</keyword>
<protein>
    <submittedName>
        <fullName evidence="9">4Fe-4S dicluster domain-containing protein</fullName>
    </submittedName>
</protein>
<keyword evidence="10" id="KW-1185">Reference proteome</keyword>
<dbReference type="SUPFAM" id="SSF46548">
    <property type="entry name" value="alpha-helical ferredoxin"/>
    <property type="match status" value="1"/>
</dbReference>
<keyword evidence="4" id="KW-0677">Repeat</keyword>
<dbReference type="Pfam" id="PF01512">
    <property type="entry name" value="Complex1_51K"/>
    <property type="match status" value="1"/>
</dbReference>
<keyword evidence="5" id="KW-0249">Electron transport</keyword>
<dbReference type="GO" id="GO:0051539">
    <property type="term" value="F:4 iron, 4 sulfur cluster binding"/>
    <property type="evidence" value="ECO:0007669"/>
    <property type="project" value="UniProtKB-KW"/>
</dbReference>
<evidence type="ECO:0000256" key="5">
    <source>
        <dbReference type="ARBA" id="ARBA00022982"/>
    </source>
</evidence>
<dbReference type="InterPro" id="IPR010208">
    <property type="entry name" value="Ion_transpt_RnfC/RsxC"/>
</dbReference>
<dbReference type="GO" id="GO:0016020">
    <property type="term" value="C:membrane"/>
    <property type="evidence" value="ECO:0007669"/>
    <property type="project" value="InterPro"/>
</dbReference>
<evidence type="ECO:0000313" key="10">
    <source>
        <dbReference type="Proteomes" id="UP000655830"/>
    </source>
</evidence>
<dbReference type="PIRSF" id="PIRSF036408">
    <property type="entry name" value="PduS_prd"/>
    <property type="match status" value="1"/>
</dbReference>
<dbReference type="GO" id="GO:0046872">
    <property type="term" value="F:metal ion binding"/>
    <property type="evidence" value="ECO:0007669"/>
    <property type="project" value="UniProtKB-KW"/>
</dbReference>
<dbReference type="SUPFAM" id="SSF142984">
    <property type="entry name" value="Nqo1 middle domain-like"/>
    <property type="match status" value="1"/>
</dbReference>
<name>A0A926EEF3_9FIRM</name>
<evidence type="ECO:0000256" key="6">
    <source>
        <dbReference type="ARBA" id="ARBA00023004"/>
    </source>
</evidence>
<dbReference type="AlphaFoldDB" id="A0A926EEF3"/>
<dbReference type="GO" id="GO:0009055">
    <property type="term" value="F:electron transfer activity"/>
    <property type="evidence" value="ECO:0007669"/>
    <property type="project" value="InterPro"/>
</dbReference>
<evidence type="ECO:0000259" key="8">
    <source>
        <dbReference type="PROSITE" id="PS51379"/>
    </source>
</evidence>
<keyword evidence="3" id="KW-0479">Metal-binding</keyword>
<dbReference type="RefSeq" id="WP_177671573.1">
    <property type="nucleotide sequence ID" value="NZ_JACRSY010000011.1"/>
</dbReference>